<comment type="subcellular location">
    <subcellularLocation>
        <location evidence="1">Membrane</location>
        <topology evidence="1">Multi-pass membrane protein</topology>
    </subcellularLocation>
</comment>
<comment type="similarity">
    <text evidence="2">Belongs to the major facilitator superfamily. Monocarboxylate porter (TC 2.A.1.13) family.</text>
</comment>
<dbReference type="GO" id="GO:0022857">
    <property type="term" value="F:transmembrane transporter activity"/>
    <property type="evidence" value="ECO:0007669"/>
    <property type="project" value="InterPro"/>
</dbReference>
<keyword evidence="5 8" id="KW-1133">Transmembrane helix</keyword>
<gene>
    <name evidence="10" type="ORF">FOYG_14227</name>
</gene>
<feature type="transmembrane region" description="Helical" evidence="8">
    <location>
        <begin position="126"/>
        <end position="146"/>
    </location>
</feature>
<evidence type="ECO:0000256" key="7">
    <source>
        <dbReference type="ARBA" id="ARBA00023180"/>
    </source>
</evidence>
<feature type="transmembrane region" description="Helical" evidence="8">
    <location>
        <begin position="239"/>
        <end position="259"/>
    </location>
</feature>
<dbReference type="HOGENOM" id="CLU_001265_1_0_1"/>
<dbReference type="GO" id="GO:0016020">
    <property type="term" value="C:membrane"/>
    <property type="evidence" value="ECO:0007669"/>
    <property type="project" value="UniProtKB-SubCell"/>
</dbReference>
<evidence type="ECO:0000256" key="5">
    <source>
        <dbReference type="ARBA" id="ARBA00022989"/>
    </source>
</evidence>
<dbReference type="Gene3D" id="1.20.1250.20">
    <property type="entry name" value="MFS general substrate transporter like domains"/>
    <property type="match status" value="2"/>
</dbReference>
<keyword evidence="7" id="KW-0325">Glycoprotein</keyword>
<feature type="transmembrane region" description="Helical" evidence="8">
    <location>
        <begin position="362"/>
        <end position="382"/>
    </location>
</feature>
<reference evidence="10 11" key="1">
    <citation type="submission" date="2011-06" db="EMBL/GenBank/DDBJ databases">
        <title>The Genome Sequence of Fusarium oxysporum FOSC 3-a.</title>
        <authorList>
            <consortium name="The Broad Institute Genome Sequencing Platform"/>
            <person name="Ma L.-J."/>
            <person name="Gale L.R."/>
            <person name="Schwartz D.C."/>
            <person name="Zhou S."/>
            <person name="Corby-Kistler H."/>
            <person name="Young S.K."/>
            <person name="Zeng Q."/>
            <person name="Gargeya S."/>
            <person name="Fitzgerald M."/>
            <person name="Haas B."/>
            <person name="Abouelleil A."/>
            <person name="Alvarado L."/>
            <person name="Arachchi H.M."/>
            <person name="Berlin A."/>
            <person name="Brown A."/>
            <person name="Chapman S.B."/>
            <person name="Chen Z."/>
            <person name="Dunbar C."/>
            <person name="Freedman E."/>
            <person name="Gearin G."/>
            <person name="Gellesch M."/>
            <person name="Goldberg J."/>
            <person name="Griggs A."/>
            <person name="Gujja S."/>
            <person name="Heiman D."/>
            <person name="Howarth C."/>
            <person name="Larson L."/>
            <person name="Lui A."/>
            <person name="MacDonald P.J.P."/>
            <person name="Mehta T."/>
            <person name="Montmayeur A."/>
            <person name="Murphy C."/>
            <person name="Neiman D."/>
            <person name="Pearson M."/>
            <person name="Priest M."/>
            <person name="Roberts A."/>
            <person name="Saif S."/>
            <person name="Shea T."/>
            <person name="Shenoy N."/>
            <person name="Sisk P."/>
            <person name="Stolte C."/>
            <person name="Sykes S."/>
            <person name="Wortman J."/>
            <person name="Nusbaum C."/>
            <person name="Birren B."/>
        </authorList>
    </citation>
    <scope>NUCLEOTIDE SEQUENCE [LARGE SCALE GENOMIC DNA]</scope>
    <source>
        <strain evidence="11">FOSC 3-a</strain>
    </source>
</reference>
<sequence>MSKEAPNWPINGGHRAWLSTFGAWWAMFITFGWVNSLGVFQSYYEQTLLPDYSTSSIAWIASVQQCLTYSMGIFLGKVFDNYGPRWLLVVGGLAQVFGLMMTSISTDAVMYGTVGALATWWKSRRATAYGIAISGSSIRGVIFPIMVNRLMPRVGFGWTTRIAAFIILLGALFSMATIRSNRAHVPTAFNIRSCITPFKDVRFALLCLALTFFGFGLFLPFNFIPLEGQSIGMSWDLSIYSIVILNAVSIFGRILPGFIANKFGRFRMMVICTTMSAILTLAVWLPGKSNAALLCYSAFFGFFSGCYISLTPALVVEVSPPSDIGHRTGVLYFCISIGVLAGSPIAGALVEAKDGDYTYLKVFSGVTMLGGAISIAILRLYIKHLAKKKKVESQEQEE</sequence>
<feature type="transmembrane region" description="Helical" evidence="8">
    <location>
        <begin position="266"/>
        <end position="285"/>
    </location>
</feature>
<name>W9HIL9_FUSOX</name>
<evidence type="ECO:0000256" key="8">
    <source>
        <dbReference type="SAM" id="Phobius"/>
    </source>
</evidence>
<accession>W9HIL9</accession>
<dbReference type="Proteomes" id="UP000030753">
    <property type="component" value="Unassembled WGS sequence"/>
</dbReference>
<dbReference type="InterPro" id="IPR050327">
    <property type="entry name" value="Proton-linked_MCT"/>
</dbReference>
<evidence type="ECO:0000313" key="10">
    <source>
        <dbReference type="EMBL" id="EWY82107.1"/>
    </source>
</evidence>
<feature type="transmembrane region" description="Helical" evidence="8">
    <location>
        <begin position="158"/>
        <end position="180"/>
    </location>
</feature>
<dbReference type="InterPro" id="IPR036259">
    <property type="entry name" value="MFS_trans_sf"/>
</dbReference>
<dbReference type="InterPro" id="IPR011701">
    <property type="entry name" value="MFS"/>
</dbReference>
<protein>
    <recommendedName>
        <fullName evidence="9">Major facilitator superfamily (MFS) profile domain-containing protein</fullName>
    </recommendedName>
</protein>
<keyword evidence="3" id="KW-0813">Transport</keyword>
<evidence type="ECO:0000256" key="4">
    <source>
        <dbReference type="ARBA" id="ARBA00022692"/>
    </source>
</evidence>
<feature type="transmembrane region" description="Helical" evidence="8">
    <location>
        <begin position="201"/>
        <end position="219"/>
    </location>
</feature>
<dbReference type="PANTHER" id="PTHR11360:SF224">
    <property type="entry name" value="MAJOR FACILITATOR SUPERFAMILY (MFS) PROFILE DOMAIN-CONTAINING PROTEIN-RELATED"/>
    <property type="match status" value="1"/>
</dbReference>
<dbReference type="AlphaFoldDB" id="W9HIL9"/>
<dbReference type="OrthoDB" id="5667at2759"/>
<feature type="domain" description="Major facilitator superfamily (MFS) profile" evidence="9">
    <location>
        <begin position="202"/>
        <end position="398"/>
    </location>
</feature>
<feature type="transmembrane region" description="Helical" evidence="8">
    <location>
        <begin position="87"/>
        <end position="114"/>
    </location>
</feature>
<organism evidence="10 11">
    <name type="scientific">Fusarium oxysporum NRRL 32931</name>
    <dbReference type="NCBI Taxonomy" id="660029"/>
    <lineage>
        <taxon>Eukaryota</taxon>
        <taxon>Fungi</taxon>
        <taxon>Dikarya</taxon>
        <taxon>Ascomycota</taxon>
        <taxon>Pezizomycotina</taxon>
        <taxon>Sordariomycetes</taxon>
        <taxon>Hypocreomycetidae</taxon>
        <taxon>Hypocreales</taxon>
        <taxon>Nectriaceae</taxon>
        <taxon>Fusarium</taxon>
        <taxon>Fusarium oxysporum species complex</taxon>
    </lineage>
</organism>
<evidence type="ECO:0000256" key="1">
    <source>
        <dbReference type="ARBA" id="ARBA00004141"/>
    </source>
</evidence>
<evidence type="ECO:0000256" key="2">
    <source>
        <dbReference type="ARBA" id="ARBA00006727"/>
    </source>
</evidence>
<evidence type="ECO:0000313" key="11">
    <source>
        <dbReference type="Proteomes" id="UP000030753"/>
    </source>
</evidence>
<evidence type="ECO:0000256" key="6">
    <source>
        <dbReference type="ARBA" id="ARBA00023136"/>
    </source>
</evidence>
<keyword evidence="4 8" id="KW-0812">Transmembrane</keyword>
<feature type="transmembrane region" description="Helical" evidence="8">
    <location>
        <begin position="56"/>
        <end position="75"/>
    </location>
</feature>
<proteinExistence type="inferred from homology"/>
<dbReference type="PANTHER" id="PTHR11360">
    <property type="entry name" value="MONOCARBOXYLATE TRANSPORTER"/>
    <property type="match status" value="1"/>
</dbReference>
<dbReference type="Pfam" id="PF07690">
    <property type="entry name" value="MFS_1"/>
    <property type="match status" value="1"/>
</dbReference>
<dbReference type="EMBL" id="JH717848">
    <property type="protein sequence ID" value="EWY82107.1"/>
    <property type="molecule type" value="Genomic_DNA"/>
</dbReference>
<evidence type="ECO:0000256" key="3">
    <source>
        <dbReference type="ARBA" id="ARBA00022448"/>
    </source>
</evidence>
<feature type="transmembrane region" description="Helical" evidence="8">
    <location>
        <begin position="23"/>
        <end position="44"/>
    </location>
</feature>
<dbReference type="InterPro" id="IPR020846">
    <property type="entry name" value="MFS_dom"/>
</dbReference>
<feature type="transmembrane region" description="Helical" evidence="8">
    <location>
        <begin position="291"/>
        <end position="318"/>
    </location>
</feature>
<dbReference type="SUPFAM" id="SSF103473">
    <property type="entry name" value="MFS general substrate transporter"/>
    <property type="match status" value="1"/>
</dbReference>
<evidence type="ECO:0000259" key="9">
    <source>
        <dbReference type="PROSITE" id="PS50850"/>
    </source>
</evidence>
<dbReference type="PROSITE" id="PS50850">
    <property type="entry name" value="MFS"/>
    <property type="match status" value="1"/>
</dbReference>
<keyword evidence="6 8" id="KW-0472">Membrane</keyword>
<feature type="transmembrane region" description="Helical" evidence="8">
    <location>
        <begin position="330"/>
        <end position="350"/>
    </location>
</feature>